<dbReference type="InterPro" id="IPR036163">
    <property type="entry name" value="HMA_dom_sf"/>
</dbReference>
<evidence type="ECO:0000259" key="1">
    <source>
        <dbReference type="PROSITE" id="PS50846"/>
    </source>
</evidence>
<gene>
    <name evidence="2" type="ORF">A2150_07965</name>
</gene>
<dbReference type="GO" id="GO:0046872">
    <property type="term" value="F:metal ion binding"/>
    <property type="evidence" value="ECO:0007669"/>
    <property type="project" value="InterPro"/>
</dbReference>
<dbReference type="InterPro" id="IPR006121">
    <property type="entry name" value="HMA_dom"/>
</dbReference>
<dbReference type="Gene3D" id="3.30.70.100">
    <property type="match status" value="1"/>
</dbReference>
<evidence type="ECO:0000313" key="3">
    <source>
        <dbReference type="Proteomes" id="UP000177925"/>
    </source>
</evidence>
<accession>A0A1F6TEN1</accession>
<feature type="domain" description="HMA" evidence="1">
    <location>
        <begin position="3"/>
        <end position="66"/>
    </location>
</feature>
<name>A0A1F6TEN1_9PROT</name>
<dbReference type="Proteomes" id="UP000177925">
    <property type="component" value="Unassembled WGS sequence"/>
</dbReference>
<dbReference type="EMBL" id="MFSS01000051">
    <property type="protein sequence ID" value="OGI43519.1"/>
    <property type="molecule type" value="Genomic_DNA"/>
</dbReference>
<dbReference type="CDD" id="cd00371">
    <property type="entry name" value="HMA"/>
    <property type="match status" value="1"/>
</dbReference>
<dbReference type="Pfam" id="PF00403">
    <property type="entry name" value="HMA"/>
    <property type="match status" value="1"/>
</dbReference>
<proteinExistence type="predicted"/>
<comment type="caution">
    <text evidence="2">The sequence shown here is derived from an EMBL/GenBank/DDBJ whole genome shotgun (WGS) entry which is preliminary data.</text>
</comment>
<protein>
    <recommendedName>
        <fullName evidence="1">HMA domain-containing protein</fullName>
    </recommendedName>
</protein>
<evidence type="ECO:0000313" key="2">
    <source>
        <dbReference type="EMBL" id="OGI43519.1"/>
    </source>
</evidence>
<organism evidence="2 3">
    <name type="scientific">Candidatus Muproteobacteria bacterium RBG_16_64_11</name>
    <dbReference type="NCBI Taxonomy" id="1817758"/>
    <lineage>
        <taxon>Bacteria</taxon>
        <taxon>Pseudomonadati</taxon>
        <taxon>Pseudomonadota</taxon>
        <taxon>Candidatus Muproteobacteria</taxon>
    </lineage>
</organism>
<dbReference type="AlphaFoldDB" id="A0A1F6TEN1"/>
<dbReference type="PROSITE" id="PS50846">
    <property type="entry name" value="HMA_2"/>
    <property type="match status" value="1"/>
</dbReference>
<reference evidence="2 3" key="1">
    <citation type="journal article" date="2016" name="Nat. Commun.">
        <title>Thousands of microbial genomes shed light on interconnected biogeochemical processes in an aquifer system.</title>
        <authorList>
            <person name="Anantharaman K."/>
            <person name="Brown C.T."/>
            <person name="Hug L.A."/>
            <person name="Sharon I."/>
            <person name="Castelle C.J."/>
            <person name="Probst A.J."/>
            <person name="Thomas B.C."/>
            <person name="Singh A."/>
            <person name="Wilkins M.J."/>
            <person name="Karaoz U."/>
            <person name="Brodie E.L."/>
            <person name="Williams K.H."/>
            <person name="Hubbard S.S."/>
            <person name="Banfield J.F."/>
        </authorList>
    </citation>
    <scope>NUCLEOTIDE SEQUENCE [LARGE SCALE GENOMIC DNA]</scope>
</reference>
<dbReference type="SUPFAM" id="SSF55008">
    <property type="entry name" value="HMA, heavy metal-associated domain"/>
    <property type="match status" value="1"/>
</dbReference>
<dbReference type="STRING" id="1817758.A2150_07965"/>
<sequence length="70" mass="7039">MTTETRYTLTGLKCGGCVAKATAALQAVPGVTAAQVDLATHTARVEGEAAPVAVIAALRAAGYPAELKQL</sequence>